<proteinExistence type="predicted"/>
<comment type="caution">
    <text evidence="2">The sequence shown here is derived from an EMBL/GenBank/DDBJ whole genome shotgun (WGS) entry which is preliminary data.</text>
</comment>
<reference evidence="2 3" key="1">
    <citation type="submission" date="2024-04" db="EMBL/GenBank/DDBJ databases">
        <title>Phyllosticta paracitricarpa is synonymous to the EU quarantine fungus P. citricarpa based on phylogenomic analyses.</title>
        <authorList>
            <consortium name="Lawrence Berkeley National Laboratory"/>
            <person name="Van ingen-buijs V.A."/>
            <person name="Van westerhoven A.C."/>
            <person name="Haridas S."/>
            <person name="Skiadas P."/>
            <person name="Martin F."/>
            <person name="Groenewald J.Z."/>
            <person name="Crous P.W."/>
            <person name="Seidl M.F."/>
        </authorList>
    </citation>
    <scope>NUCLEOTIDE SEQUENCE [LARGE SCALE GENOMIC DNA]</scope>
    <source>
        <strain evidence="2 3">CBS 141358</strain>
    </source>
</reference>
<dbReference type="EMBL" id="JBBPBF010000007">
    <property type="protein sequence ID" value="KAK7613208.1"/>
    <property type="molecule type" value="Genomic_DNA"/>
</dbReference>
<evidence type="ECO:0008006" key="4">
    <source>
        <dbReference type="Google" id="ProtNLM"/>
    </source>
</evidence>
<gene>
    <name evidence="2" type="ORF">JOL62DRAFT_402625</name>
</gene>
<keyword evidence="3" id="KW-1185">Reference proteome</keyword>
<sequence length="203" mass="22508">MHPSSTTALPYALCFALLWDSTQIVPQSPCSSHLISHHANTKQIHTVVVAVAERCAQWPCVALCDLCPFLQRATRIAQHKTDGWAAWQAGGKISALRLEQLTKNTNKTDPLPNFRRAVWLALQNNGRHPMTLALPFLLNIYNRARSVAWYVCMCVLILDATAVPDGRTGLKELKLKRTRAVGCFTQSINPSIHPSIHPSILSP</sequence>
<evidence type="ECO:0000313" key="2">
    <source>
        <dbReference type="EMBL" id="KAK7613208.1"/>
    </source>
</evidence>
<feature type="chain" id="PRO_5045672749" description="Secreted protein" evidence="1">
    <location>
        <begin position="25"/>
        <end position="203"/>
    </location>
</feature>
<accession>A0ABR1NDE0</accession>
<keyword evidence="1" id="KW-0732">Signal</keyword>
<protein>
    <recommendedName>
        <fullName evidence="4">Secreted protein</fullName>
    </recommendedName>
</protein>
<evidence type="ECO:0000313" key="3">
    <source>
        <dbReference type="Proteomes" id="UP001367316"/>
    </source>
</evidence>
<feature type="signal peptide" evidence="1">
    <location>
        <begin position="1"/>
        <end position="24"/>
    </location>
</feature>
<dbReference type="Proteomes" id="UP001367316">
    <property type="component" value="Unassembled WGS sequence"/>
</dbReference>
<name>A0ABR1NDE0_9PEZI</name>
<evidence type="ECO:0000256" key="1">
    <source>
        <dbReference type="SAM" id="SignalP"/>
    </source>
</evidence>
<organism evidence="2 3">
    <name type="scientific">Phyllosticta paracitricarpa</name>
    <dbReference type="NCBI Taxonomy" id="2016321"/>
    <lineage>
        <taxon>Eukaryota</taxon>
        <taxon>Fungi</taxon>
        <taxon>Dikarya</taxon>
        <taxon>Ascomycota</taxon>
        <taxon>Pezizomycotina</taxon>
        <taxon>Dothideomycetes</taxon>
        <taxon>Dothideomycetes incertae sedis</taxon>
        <taxon>Botryosphaeriales</taxon>
        <taxon>Phyllostictaceae</taxon>
        <taxon>Phyllosticta</taxon>
    </lineage>
</organism>